<protein>
    <recommendedName>
        <fullName evidence="2">Sister chromatid cohesion protein DCC1</fullName>
    </recommendedName>
</protein>
<dbReference type="AlphaFoldDB" id="A0A8J2LPJ0"/>
<evidence type="ECO:0000256" key="1">
    <source>
        <dbReference type="ARBA" id="ARBA00007017"/>
    </source>
</evidence>
<dbReference type="PANTHER" id="PTHR13395:SF6">
    <property type="entry name" value="SISTER CHROMATID COHESION PROTEIN DCC1"/>
    <property type="match status" value="1"/>
</dbReference>
<dbReference type="GO" id="GO:0034088">
    <property type="term" value="P:maintenance of mitotic sister chromatid cohesion"/>
    <property type="evidence" value="ECO:0007669"/>
    <property type="project" value="TreeGrafter"/>
</dbReference>
<evidence type="ECO:0000256" key="2">
    <source>
        <dbReference type="ARBA" id="ARBA00017682"/>
    </source>
</evidence>
<evidence type="ECO:0000313" key="4">
    <source>
        <dbReference type="EMBL" id="CAG7826999.1"/>
    </source>
</evidence>
<dbReference type="GO" id="GO:0006260">
    <property type="term" value="P:DNA replication"/>
    <property type="evidence" value="ECO:0007669"/>
    <property type="project" value="UniProtKB-KW"/>
</dbReference>
<dbReference type="EMBL" id="CAJVCH010541918">
    <property type="protein sequence ID" value="CAG7826999.1"/>
    <property type="molecule type" value="Genomic_DNA"/>
</dbReference>
<dbReference type="GO" id="GO:0000775">
    <property type="term" value="C:chromosome, centromeric region"/>
    <property type="evidence" value="ECO:0007669"/>
    <property type="project" value="TreeGrafter"/>
</dbReference>
<dbReference type="InterPro" id="IPR019128">
    <property type="entry name" value="Dcc1"/>
</dbReference>
<dbReference type="GO" id="GO:0031390">
    <property type="term" value="C:Ctf18 RFC-like complex"/>
    <property type="evidence" value="ECO:0007669"/>
    <property type="project" value="InterPro"/>
</dbReference>
<proteinExistence type="inferred from homology"/>
<accession>A0A8J2LPJ0</accession>
<comment type="caution">
    <text evidence="4">The sequence shown here is derived from an EMBL/GenBank/DDBJ whole genome shotgun (WGS) entry which is preliminary data.</text>
</comment>
<reference evidence="4" key="1">
    <citation type="submission" date="2021-06" db="EMBL/GenBank/DDBJ databases">
        <authorList>
            <person name="Hodson N. C."/>
            <person name="Mongue J. A."/>
            <person name="Jaron S. K."/>
        </authorList>
    </citation>
    <scope>NUCLEOTIDE SEQUENCE</scope>
</reference>
<dbReference type="Proteomes" id="UP000708208">
    <property type="component" value="Unassembled WGS sequence"/>
</dbReference>
<dbReference type="GO" id="GO:0000785">
    <property type="term" value="C:chromatin"/>
    <property type="evidence" value="ECO:0007669"/>
    <property type="project" value="TreeGrafter"/>
</dbReference>
<name>A0A8J2LPJ0_9HEXA</name>
<dbReference type="PANTHER" id="PTHR13395">
    <property type="entry name" value="SISTER CHROMATID COHESION PROTEIN DCC1-RELATED"/>
    <property type="match status" value="1"/>
</dbReference>
<keyword evidence="3" id="KW-0235">DNA replication</keyword>
<feature type="non-terminal residue" evidence="4">
    <location>
        <position position="1"/>
    </location>
</feature>
<evidence type="ECO:0000313" key="5">
    <source>
        <dbReference type="Proteomes" id="UP000708208"/>
    </source>
</evidence>
<dbReference type="OrthoDB" id="5199543at2759"/>
<feature type="non-terminal residue" evidence="4">
    <location>
        <position position="334"/>
    </location>
</feature>
<evidence type="ECO:0000256" key="3">
    <source>
        <dbReference type="ARBA" id="ARBA00022705"/>
    </source>
</evidence>
<keyword evidence="5" id="KW-1185">Reference proteome</keyword>
<sequence>FGEVGDMEPVRTNEDIIRLIENAKLHPADLNPVVQEVHFHPDFGGSECRLLELDPEVEKYLLTGSSLVIRGSGEESAMMCTQSTTFELKDAEISNSLLLLESLYYPDGTKKSSPQAGSKIDEAVVKADEAQCLPPERVIHRKQIVGIAHSYYEMRRVKPNLGKIIHLLESTSYKGKDDEHEIHTSQLKSMEHLLSDVSASLNEIKSYLATLRYIELSGYLRLVDCDYLFRVLNFVLGVIEENSWNNRSIEKSTVIAQLCTLEPNFILEKVFEWFFSRVQAPAHDDEEEGLTIDEELYSMNEDSICNLFGEVILKRGQKFNLREFVKSWQEGVPK</sequence>
<gene>
    <name evidence="4" type="ORF">AFUS01_LOCUS37016</name>
</gene>
<dbReference type="Pfam" id="PF09724">
    <property type="entry name" value="Dcc1"/>
    <property type="match status" value="1"/>
</dbReference>
<organism evidence="4 5">
    <name type="scientific">Allacma fusca</name>
    <dbReference type="NCBI Taxonomy" id="39272"/>
    <lineage>
        <taxon>Eukaryota</taxon>
        <taxon>Metazoa</taxon>
        <taxon>Ecdysozoa</taxon>
        <taxon>Arthropoda</taxon>
        <taxon>Hexapoda</taxon>
        <taxon>Collembola</taxon>
        <taxon>Symphypleona</taxon>
        <taxon>Sminthuridae</taxon>
        <taxon>Allacma</taxon>
    </lineage>
</organism>
<comment type="similarity">
    <text evidence="1">Belongs to the DCC1 family.</text>
</comment>